<feature type="compositionally biased region" description="Acidic residues" evidence="1">
    <location>
        <begin position="112"/>
        <end position="129"/>
    </location>
</feature>
<dbReference type="AlphaFoldDB" id="A0A1E4TAM9"/>
<organism evidence="2 3">
    <name type="scientific">Tortispora caseinolytica NRRL Y-17796</name>
    <dbReference type="NCBI Taxonomy" id="767744"/>
    <lineage>
        <taxon>Eukaryota</taxon>
        <taxon>Fungi</taxon>
        <taxon>Dikarya</taxon>
        <taxon>Ascomycota</taxon>
        <taxon>Saccharomycotina</taxon>
        <taxon>Trigonopsidomycetes</taxon>
        <taxon>Trigonopsidales</taxon>
        <taxon>Trigonopsidaceae</taxon>
        <taxon>Tortispora</taxon>
    </lineage>
</organism>
<reference evidence="3" key="1">
    <citation type="submission" date="2016-02" db="EMBL/GenBank/DDBJ databases">
        <title>Comparative genomics of biotechnologically important yeasts.</title>
        <authorList>
            <consortium name="DOE Joint Genome Institute"/>
            <person name="Riley R."/>
            <person name="Haridas S."/>
            <person name="Wolfe K.H."/>
            <person name="Lopes M.R."/>
            <person name="Hittinger C.T."/>
            <person name="Goker M."/>
            <person name="Salamov A."/>
            <person name="Wisecaver J."/>
            <person name="Long T.M."/>
            <person name="Aerts A.L."/>
            <person name="Barry K."/>
            <person name="Choi C."/>
            <person name="Clum A."/>
            <person name="Coughlan A.Y."/>
            <person name="Deshpande S."/>
            <person name="Douglass A.P."/>
            <person name="Hanson S.J."/>
            <person name="Klenk H.-P."/>
            <person name="Labutti K."/>
            <person name="Lapidus A."/>
            <person name="Lindquist E."/>
            <person name="Lipzen A."/>
            <person name="Meier-Kolthoff J.P."/>
            <person name="Ohm R.A."/>
            <person name="Otillar R.P."/>
            <person name="Pangilinan J."/>
            <person name="Peng Y."/>
            <person name="Rokas A."/>
            <person name="Rosa C.A."/>
            <person name="Scheuner C."/>
            <person name="Sibirny A.A."/>
            <person name="Slot J.C."/>
            <person name="Stielow J.B."/>
            <person name="Sun H."/>
            <person name="Kurtzman C.P."/>
            <person name="Blackwell M."/>
            <person name="Jeffries T.W."/>
            <person name="Grigoriev I.V."/>
        </authorList>
    </citation>
    <scope>NUCLEOTIDE SEQUENCE [LARGE SCALE GENOMIC DNA]</scope>
    <source>
        <strain evidence="3">NRRL Y-17796</strain>
    </source>
</reference>
<feature type="compositionally biased region" description="Polar residues" evidence="1">
    <location>
        <begin position="234"/>
        <end position="251"/>
    </location>
</feature>
<dbReference type="Pfam" id="PF10452">
    <property type="entry name" value="TCO89"/>
    <property type="match status" value="1"/>
</dbReference>
<sequence length="431" mass="46966">MPEENHHRKGSKQIIATSSKLHKPLSHGKSQTKLNKSVSLMPLTRTQSSGSLAERALLRKTSTAKPKPSRVKSTTDMTGLRKSYTDLMLAKQQPRRSTARKGSAILELGAPNDEDGDNDDADFVEDSDQEDANAQLKNLSLDRNVVYNGAPGDMIPYNDDAEYVLASVPDSSNDVHTSAHPSQMTTSQLTDTIASSLNKNANATLPNIESNYSQPFNATSNSADTASASGNSTPAPSAATTQELSPETNLTTRGSAIDVKYIPTAVKGAVQTRTQQRLWLQRASIKDMSNRKDHSFLNAKLIREIEKATQDYESLRRFTNPVVAAIERLYDQGLLDSCLLTAASTPASPTVSTRPYSQSFDPPSSPTPRTPNRFNSARFASPTSPQTPKSTFELSEHTEHQLDLLWRKGWKRSEPIASSSSTSNGTEATSR</sequence>
<dbReference type="GO" id="GO:0031931">
    <property type="term" value="C:TORC1 complex"/>
    <property type="evidence" value="ECO:0007669"/>
    <property type="project" value="InterPro"/>
</dbReference>
<evidence type="ECO:0000256" key="1">
    <source>
        <dbReference type="SAM" id="MobiDB-lite"/>
    </source>
</evidence>
<feature type="region of interest" description="Disordered" evidence="1">
    <location>
        <begin position="206"/>
        <end position="251"/>
    </location>
</feature>
<protein>
    <submittedName>
        <fullName evidence="2">Uncharacterized protein</fullName>
    </submittedName>
</protein>
<proteinExistence type="predicted"/>
<dbReference type="EMBL" id="KV453843">
    <property type="protein sequence ID" value="ODV88810.1"/>
    <property type="molecule type" value="Genomic_DNA"/>
</dbReference>
<feature type="region of interest" description="Disordered" evidence="1">
    <location>
        <begin position="1"/>
        <end position="129"/>
    </location>
</feature>
<feature type="compositionally biased region" description="Polar residues" evidence="1">
    <location>
        <begin position="28"/>
        <end position="51"/>
    </location>
</feature>
<keyword evidence="3" id="KW-1185">Reference proteome</keyword>
<evidence type="ECO:0000313" key="2">
    <source>
        <dbReference type="EMBL" id="ODV88810.1"/>
    </source>
</evidence>
<feature type="compositionally biased region" description="Low complexity" evidence="1">
    <location>
        <begin position="217"/>
        <end position="233"/>
    </location>
</feature>
<dbReference type="GO" id="GO:0031929">
    <property type="term" value="P:TOR signaling"/>
    <property type="evidence" value="ECO:0007669"/>
    <property type="project" value="InterPro"/>
</dbReference>
<feature type="compositionally biased region" description="Polar residues" evidence="1">
    <location>
        <begin position="345"/>
        <end position="361"/>
    </location>
</feature>
<feature type="compositionally biased region" description="Polar residues" evidence="1">
    <location>
        <begin position="381"/>
        <end position="393"/>
    </location>
</feature>
<feature type="region of interest" description="Disordered" evidence="1">
    <location>
        <begin position="345"/>
        <end position="398"/>
    </location>
</feature>
<name>A0A1E4TAM9_9ASCO</name>
<dbReference type="Proteomes" id="UP000095023">
    <property type="component" value="Unassembled WGS sequence"/>
</dbReference>
<accession>A0A1E4TAM9</accession>
<dbReference type="InterPro" id="IPR018857">
    <property type="entry name" value="TORC1_cplx_su_TCO89"/>
</dbReference>
<gene>
    <name evidence="2" type="ORF">CANCADRAFT_45300</name>
</gene>
<feature type="compositionally biased region" description="Polar residues" evidence="1">
    <location>
        <begin position="206"/>
        <end position="216"/>
    </location>
</feature>
<evidence type="ECO:0000313" key="3">
    <source>
        <dbReference type="Proteomes" id="UP000095023"/>
    </source>
</evidence>